<evidence type="ECO:0000313" key="4">
    <source>
        <dbReference type="WBParaSite" id="TCNE_0001931401-mRNA-1"/>
    </source>
</evidence>
<evidence type="ECO:0000313" key="2">
    <source>
        <dbReference type="EMBL" id="VDM50631.1"/>
    </source>
</evidence>
<reference evidence="2 3" key="2">
    <citation type="submission" date="2018-11" db="EMBL/GenBank/DDBJ databases">
        <authorList>
            <consortium name="Pathogen Informatics"/>
        </authorList>
    </citation>
    <scope>NUCLEOTIDE SEQUENCE [LARGE SCALE GENOMIC DNA]</scope>
</reference>
<dbReference type="WBParaSite" id="TCNE_0001931401-mRNA-1">
    <property type="protein sequence ID" value="TCNE_0001931401-mRNA-1"/>
    <property type="gene ID" value="TCNE_0001931401"/>
</dbReference>
<dbReference type="Proteomes" id="UP000050794">
    <property type="component" value="Unassembled WGS sequence"/>
</dbReference>
<reference evidence="4" key="1">
    <citation type="submission" date="2016-06" db="UniProtKB">
        <authorList>
            <consortium name="WormBaseParasite"/>
        </authorList>
    </citation>
    <scope>IDENTIFICATION</scope>
</reference>
<organism evidence="3 4">
    <name type="scientific">Toxocara canis</name>
    <name type="common">Canine roundworm</name>
    <dbReference type="NCBI Taxonomy" id="6265"/>
    <lineage>
        <taxon>Eukaryota</taxon>
        <taxon>Metazoa</taxon>
        <taxon>Ecdysozoa</taxon>
        <taxon>Nematoda</taxon>
        <taxon>Chromadorea</taxon>
        <taxon>Rhabditida</taxon>
        <taxon>Spirurina</taxon>
        <taxon>Ascaridomorpha</taxon>
        <taxon>Ascaridoidea</taxon>
        <taxon>Toxocaridae</taxon>
        <taxon>Toxocara</taxon>
    </lineage>
</organism>
<protein>
    <submittedName>
        <fullName evidence="2 4">Uncharacterized protein</fullName>
    </submittedName>
</protein>
<sequence>MLTVVANGGDHEMDTLKSTVNDIRPPSKDSFIAKGSDSDVKEISMDGKESSATVEEASPVPLQAVKVMLR</sequence>
<dbReference type="EMBL" id="UYWY01026706">
    <property type="protein sequence ID" value="VDM50631.1"/>
    <property type="molecule type" value="Genomic_DNA"/>
</dbReference>
<feature type="region of interest" description="Disordered" evidence="1">
    <location>
        <begin position="1"/>
        <end position="40"/>
    </location>
</feature>
<name>A0A183VEZ0_TOXCA</name>
<dbReference type="AlphaFoldDB" id="A0A183VEZ0"/>
<evidence type="ECO:0000313" key="3">
    <source>
        <dbReference type="Proteomes" id="UP000050794"/>
    </source>
</evidence>
<keyword evidence="3" id="KW-1185">Reference proteome</keyword>
<accession>A0A183VEZ0</accession>
<proteinExistence type="predicted"/>
<evidence type="ECO:0000256" key="1">
    <source>
        <dbReference type="SAM" id="MobiDB-lite"/>
    </source>
</evidence>
<gene>
    <name evidence="2" type="ORF">TCNE_LOCUS19310</name>
</gene>